<feature type="compositionally biased region" description="Basic and acidic residues" evidence="7">
    <location>
        <begin position="468"/>
        <end position="482"/>
    </location>
</feature>
<proteinExistence type="predicted"/>
<sequence>MLPPLLYWNNRSHLDNFIVREDLFLYKVKLDDTSSQEPSKIVNTTTNMVNCVDNEKLLKNIITQFCDQNFKFTLNLKILGSIHVQVDNSEVLTCLLDEKFFKSGQNRSLITTNQNLFNPLSVKAHTDTNTAFNLVTTLNQLQQQHQHQHQQQQHQLKVVNTAQLSNVKMQSLSSSSSTSSSASSYLSGDCKQHKRKRSNGQKSDDGLSSSSVSSRSRREHRQSDDDDDDDEANLTDHNDNDHDNEDNLNNSSSDQTPLKRNKTDEPDEAATAAANALSLISAAAVASKLYNQQSKQSVQHNYHLNPYQAYAASSEAEQPGPSAVAGPSARPVKPKAKFLTNDYEQQLKQQIFQQSIENSAVGCQADQEPKKSEEEHESSLEESQLIKSISNQTLISQVQLNTAGPKPFSCHKCQRTFNSKYNVIRHLKQYHADKRMFKCSICGRDYKWVDSLHKHMKLHKQQQQQQADEQKKQEEEARKSQEMSDSGVVVLEGMEDEEEPQAELENDLNNATEPEIDDDSLIILSPKNTFESFL</sequence>
<comment type="subcellular location">
    <subcellularLocation>
        <location evidence="1">Nucleus</location>
    </subcellularLocation>
</comment>
<evidence type="ECO:0000256" key="5">
    <source>
        <dbReference type="ARBA" id="ARBA00023242"/>
    </source>
</evidence>
<evidence type="ECO:0000256" key="2">
    <source>
        <dbReference type="ARBA" id="ARBA00022723"/>
    </source>
</evidence>
<dbReference type="STRING" id="10195.A0A3M7S3X4"/>
<dbReference type="Proteomes" id="UP000276133">
    <property type="component" value="Unassembled WGS sequence"/>
</dbReference>
<dbReference type="Gene3D" id="3.30.160.60">
    <property type="entry name" value="Classic Zinc Finger"/>
    <property type="match status" value="2"/>
</dbReference>
<evidence type="ECO:0000256" key="4">
    <source>
        <dbReference type="ARBA" id="ARBA00022833"/>
    </source>
</evidence>
<keyword evidence="10" id="KW-1185">Reference proteome</keyword>
<accession>A0A3M7S3X4</accession>
<name>A0A3M7S3X4_BRAPC</name>
<feature type="compositionally biased region" description="Acidic residues" evidence="7">
    <location>
        <begin position="224"/>
        <end position="233"/>
    </location>
</feature>
<feature type="region of interest" description="Disordered" evidence="7">
    <location>
        <begin position="169"/>
        <end position="270"/>
    </location>
</feature>
<dbReference type="GO" id="GO:0000981">
    <property type="term" value="F:DNA-binding transcription factor activity, RNA polymerase II-specific"/>
    <property type="evidence" value="ECO:0007669"/>
    <property type="project" value="TreeGrafter"/>
</dbReference>
<feature type="region of interest" description="Disordered" evidence="7">
    <location>
        <begin position="362"/>
        <end position="383"/>
    </location>
</feature>
<keyword evidence="4" id="KW-0862">Zinc</keyword>
<dbReference type="AlphaFoldDB" id="A0A3M7S3X4"/>
<evidence type="ECO:0000313" key="9">
    <source>
        <dbReference type="EMBL" id="RNA30523.1"/>
    </source>
</evidence>
<dbReference type="InterPro" id="IPR051643">
    <property type="entry name" value="Transcr_Reg_ZincFinger"/>
</dbReference>
<gene>
    <name evidence="9" type="ORF">BpHYR1_029223</name>
</gene>
<dbReference type="EMBL" id="REGN01002080">
    <property type="protein sequence ID" value="RNA30523.1"/>
    <property type="molecule type" value="Genomic_DNA"/>
</dbReference>
<feature type="compositionally biased region" description="Basic and acidic residues" evidence="7">
    <location>
        <begin position="367"/>
        <end position="379"/>
    </location>
</feature>
<feature type="domain" description="C2H2-type" evidence="8">
    <location>
        <begin position="437"/>
        <end position="464"/>
    </location>
</feature>
<dbReference type="SMART" id="SM00355">
    <property type="entry name" value="ZnF_C2H2"/>
    <property type="match status" value="2"/>
</dbReference>
<dbReference type="InterPro" id="IPR036236">
    <property type="entry name" value="Znf_C2H2_sf"/>
</dbReference>
<protein>
    <submittedName>
        <fullName evidence="9">Msn2p</fullName>
    </submittedName>
</protein>
<keyword evidence="3 6" id="KW-0863">Zinc-finger</keyword>
<dbReference type="GO" id="GO:0005634">
    <property type="term" value="C:nucleus"/>
    <property type="evidence" value="ECO:0007669"/>
    <property type="project" value="UniProtKB-SubCell"/>
</dbReference>
<evidence type="ECO:0000256" key="1">
    <source>
        <dbReference type="ARBA" id="ARBA00004123"/>
    </source>
</evidence>
<dbReference type="PROSITE" id="PS00028">
    <property type="entry name" value="ZINC_FINGER_C2H2_1"/>
    <property type="match status" value="2"/>
</dbReference>
<feature type="region of interest" description="Disordered" evidence="7">
    <location>
        <begin position="312"/>
        <end position="331"/>
    </location>
</feature>
<feature type="region of interest" description="Disordered" evidence="7">
    <location>
        <begin position="457"/>
        <end position="520"/>
    </location>
</feature>
<dbReference type="GO" id="GO:0000978">
    <property type="term" value="F:RNA polymerase II cis-regulatory region sequence-specific DNA binding"/>
    <property type="evidence" value="ECO:0007669"/>
    <property type="project" value="TreeGrafter"/>
</dbReference>
<reference evidence="9 10" key="1">
    <citation type="journal article" date="2018" name="Sci. Rep.">
        <title>Genomic signatures of local adaptation to the degree of environmental predictability in rotifers.</title>
        <authorList>
            <person name="Franch-Gras L."/>
            <person name="Hahn C."/>
            <person name="Garcia-Roger E.M."/>
            <person name="Carmona M.J."/>
            <person name="Serra M."/>
            <person name="Gomez A."/>
        </authorList>
    </citation>
    <scope>NUCLEOTIDE SEQUENCE [LARGE SCALE GENOMIC DNA]</scope>
    <source>
        <strain evidence="9">HYR1</strain>
    </source>
</reference>
<comment type="caution">
    <text evidence="9">The sequence shown here is derived from an EMBL/GenBank/DDBJ whole genome shotgun (WGS) entry which is preliminary data.</text>
</comment>
<feature type="compositionally biased region" description="Low complexity" evidence="7">
    <location>
        <begin position="171"/>
        <end position="187"/>
    </location>
</feature>
<feature type="domain" description="C2H2-type" evidence="8">
    <location>
        <begin position="408"/>
        <end position="436"/>
    </location>
</feature>
<evidence type="ECO:0000313" key="10">
    <source>
        <dbReference type="Proteomes" id="UP000276133"/>
    </source>
</evidence>
<dbReference type="InterPro" id="IPR013087">
    <property type="entry name" value="Znf_C2H2_type"/>
</dbReference>
<evidence type="ECO:0000259" key="8">
    <source>
        <dbReference type="PROSITE" id="PS50157"/>
    </source>
</evidence>
<dbReference type="PANTHER" id="PTHR24396">
    <property type="entry name" value="ZINC FINGER PROTEIN"/>
    <property type="match status" value="1"/>
</dbReference>
<evidence type="ECO:0000256" key="7">
    <source>
        <dbReference type="SAM" id="MobiDB-lite"/>
    </source>
</evidence>
<evidence type="ECO:0000256" key="3">
    <source>
        <dbReference type="ARBA" id="ARBA00022771"/>
    </source>
</evidence>
<organism evidence="9 10">
    <name type="scientific">Brachionus plicatilis</name>
    <name type="common">Marine rotifer</name>
    <name type="synonym">Brachionus muelleri</name>
    <dbReference type="NCBI Taxonomy" id="10195"/>
    <lineage>
        <taxon>Eukaryota</taxon>
        <taxon>Metazoa</taxon>
        <taxon>Spiralia</taxon>
        <taxon>Gnathifera</taxon>
        <taxon>Rotifera</taxon>
        <taxon>Eurotatoria</taxon>
        <taxon>Monogononta</taxon>
        <taxon>Pseudotrocha</taxon>
        <taxon>Ploima</taxon>
        <taxon>Brachionidae</taxon>
        <taxon>Brachionus</taxon>
    </lineage>
</organism>
<dbReference type="OrthoDB" id="10004641at2759"/>
<keyword evidence="5" id="KW-0539">Nucleus</keyword>
<dbReference type="PANTHER" id="PTHR24396:SF25">
    <property type="entry name" value="ZINC FINGER PROTEIN 644"/>
    <property type="match status" value="1"/>
</dbReference>
<dbReference type="PROSITE" id="PS50157">
    <property type="entry name" value="ZINC_FINGER_C2H2_2"/>
    <property type="match status" value="2"/>
</dbReference>
<dbReference type="GO" id="GO:0008270">
    <property type="term" value="F:zinc ion binding"/>
    <property type="evidence" value="ECO:0007669"/>
    <property type="project" value="UniProtKB-KW"/>
</dbReference>
<keyword evidence="2" id="KW-0479">Metal-binding</keyword>
<dbReference type="SUPFAM" id="SSF57667">
    <property type="entry name" value="beta-beta-alpha zinc fingers"/>
    <property type="match status" value="1"/>
</dbReference>
<feature type="compositionally biased region" description="Acidic residues" evidence="7">
    <location>
        <begin position="493"/>
        <end position="506"/>
    </location>
</feature>
<evidence type="ECO:0000256" key="6">
    <source>
        <dbReference type="PROSITE-ProRule" id="PRU00042"/>
    </source>
</evidence>